<sequence length="348" mass="36914">METAPRRLPGRDTPSADRPGGVEAPKSWKAEVGPTERAPREPFAGAGCPARAGAAGDERRTAGRERRGRPTHPAPSRTPHPTRPRGHSRHGDAGVRRPPGGFVGVRLRGVGRAAGARMRASPGHPVIDRPDGVGYRGHGRFGNAVTRPGEGQAGHLGKGHRLVRARRGEPLQHGVEVDLPLAHGNVQRAGVRRSGRQLGNSAGASSREATAASSIACSPGATAKCQVAGGRRDFAGFEDGAVGGDLLGGFEVRLEFGVLGRCPVDADYRGGRAPCPCERRCRALPVWTSRMFSRSAPGGKWQLSRRARSTPAASTTGQWRCRPRSAFRYVDPDAPGGTRRSRTPAVRW</sequence>
<dbReference type="EMBL" id="BIFH01000042">
    <property type="protein sequence ID" value="GCE00851.1"/>
    <property type="molecule type" value="Genomic_DNA"/>
</dbReference>
<organism evidence="2 3">
    <name type="scientific">Embleya hyalina</name>
    <dbReference type="NCBI Taxonomy" id="516124"/>
    <lineage>
        <taxon>Bacteria</taxon>
        <taxon>Bacillati</taxon>
        <taxon>Actinomycetota</taxon>
        <taxon>Actinomycetes</taxon>
        <taxon>Kitasatosporales</taxon>
        <taxon>Streptomycetaceae</taxon>
        <taxon>Embleya</taxon>
    </lineage>
</organism>
<keyword evidence="3" id="KW-1185">Reference proteome</keyword>
<dbReference type="Proteomes" id="UP000286931">
    <property type="component" value="Unassembled WGS sequence"/>
</dbReference>
<gene>
    <name evidence="2" type="ORF">EHYA_08577</name>
</gene>
<feature type="region of interest" description="Disordered" evidence="1">
    <location>
        <begin position="1"/>
        <end position="104"/>
    </location>
</feature>
<accession>A0A401Z248</accession>
<feature type="compositionally biased region" description="Basic and acidic residues" evidence="1">
    <location>
        <begin position="56"/>
        <end position="65"/>
    </location>
</feature>
<dbReference type="AlphaFoldDB" id="A0A401Z248"/>
<comment type="caution">
    <text evidence="2">The sequence shown here is derived from an EMBL/GenBank/DDBJ whole genome shotgun (WGS) entry which is preliminary data.</text>
</comment>
<evidence type="ECO:0000313" key="3">
    <source>
        <dbReference type="Proteomes" id="UP000286931"/>
    </source>
</evidence>
<protein>
    <submittedName>
        <fullName evidence="2">Uncharacterized protein</fullName>
    </submittedName>
</protein>
<feature type="region of interest" description="Disordered" evidence="1">
    <location>
        <begin position="298"/>
        <end position="318"/>
    </location>
</feature>
<reference evidence="2 3" key="1">
    <citation type="submission" date="2018-12" db="EMBL/GenBank/DDBJ databases">
        <title>Draft genome sequence of Embleya hyalina NBRC 13850T.</title>
        <authorList>
            <person name="Komaki H."/>
            <person name="Hosoyama A."/>
            <person name="Kimura A."/>
            <person name="Ichikawa N."/>
            <person name="Tamura T."/>
        </authorList>
    </citation>
    <scope>NUCLEOTIDE SEQUENCE [LARGE SCALE GENOMIC DNA]</scope>
    <source>
        <strain evidence="2 3">NBRC 13850</strain>
    </source>
</reference>
<evidence type="ECO:0000313" key="2">
    <source>
        <dbReference type="EMBL" id="GCE00851.1"/>
    </source>
</evidence>
<feature type="compositionally biased region" description="Low complexity" evidence="1">
    <location>
        <begin position="44"/>
        <end position="55"/>
    </location>
</feature>
<evidence type="ECO:0000256" key="1">
    <source>
        <dbReference type="SAM" id="MobiDB-lite"/>
    </source>
</evidence>
<name>A0A401Z248_9ACTN</name>
<proteinExistence type="predicted"/>